<evidence type="ECO:0000256" key="5">
    <source>
        <dbReference type="SAM" id="Phobius"/>
    </source>
</evidence>
<dbReference type="Proteomes" id="UP001300745">
    <property type="component" value="Unassembled WGS sequence"/>
</dbReference>
<dbReference type="InterPro" id="IPR026841">
    <property type="entry name" value="Aur1/Ipt1"/>
</dbReference>
<name>A0ABT3SAF7_9MYCO</name>
<evidence type="ECO:0000256" key="3">
    <source>
        <dbReference type="ARBA" id="ARBA00022989"/>
    </source>
</evidence>
<evidence type="ECO:0000259" key="6">
    <source>
        <dbReference type="Pfam" id="PF14378"/>
    </source>
</evidence>
<feature type="domain" description="Inositolphosphotransferase Aur1/Ipt1" evidence="6">
    <location>
        <begin position="121"/>
        <end position="332"/>
    </location>
</feature>
<sequence length="383" mass="41817">MTATDVDATSLPAPADPRTRRLTLLRRTAIAIWAVAVVSLTATRGLALNRELILVYICAGLLAASIGRQRVLLIVRDWLPFALVLIVYDLSRGAADLIGTPTQWLWQPEVDRRMFGAVPTVWLQEHFKLPEPPWWEVIISTVYISFFILPYALGGVLWLRDRDVWKAFVRRFVVLSFAALAIYAVLPAAPPWAAARCGPADVAGGPPDPQCMFRRVPLPDGGLLGRVIAQHDGAHDFVERISGRGFGMLHLDVARALLDEGQASVNLVAAIPSLHAGLSVMIAAFLWGRVSRRWRPLLAGYVAIMAFTLVYSAEHYVIDILLGWLLASVVALAIRRYERRRLAAAGAAGQIQGPADVAELGQDVLDARPGRLGAPLRQGSGQV</sequence>
<feature type="transmembrane region" description="Helical" evidence="5">
    <location>
        <begin position="28"/>
        <end position="47"/>
    </location>
</feature>
<evidence type="ECO:0000256" key="1">
    <source>
        <dbReference type="ARBA" id="ARBA00004141"/>
    </source>
</evidence>
<keyword evidence="2 5" id="KW-0812">Transmembrane</keyword>
<evidence type="ECO:0000313" key="7">
    <source>
        <dbReference type="EMBL" id="MCX2936144.1"/>
    </source>
</evidence>
<dbReference type="SUPFAM" id="SSF48317">
    <property type="entry name" value="Acid phosphatase/Vanadium-dependent haloperoxidase"/>
    <property type="match status" value="1"/>
</dbReference>
<dbReference type="PANTHER" id="PTHR31310:SF7">
    <property type="entry name" value="PA-PHOSPHATASE RELATED-FAMILY PROTEIN DDB_G0268928"/>
    <property type="match status" value="1"/>
</dbReference>
<evidence type="ECO:0000256" key="2">
    <source>
        <dbReference type="ARBA" id="ARBA00022692"/>
    </source>
</evidence>
<feature type="transmembrane region" description="Helical" evidence="5">
    <location>
        <begin position="317"/>
        <end position="334"/>
    </location>
</feature>
<dbReference type="Pfam" id="PF14378">
    <property type="entry name" value="PAP2_3"/>
    <property type="match status" value="1"/>
</dbReference>
<dbReference type="InterPro" id="IPR052185">
    <property type="entry name" value="IPC_Synthase-Related"/>
</dbReference>
<dbReference type="EMBL" id="JAPJDO010000003">
    <property type="protein sequence ID" value="MCX2936144.1"/>
    <property type="molecule type" value="Genomic_DNA"/>
</dbReference>
<dbReference type="InterPro" id="IPR036938">
    <property type="entry name" value="PAP2/HPO_sf"/>
</dbReference>
<keyword evidence="4 5" id="KW-0472">Membrane</keyword>
<accession>A0ABT3SAF7</accession>
<protein>
    <submittedName>
        <fullName evidence="7">Phosphatase PAP2 family protein</fullName>
    </submittedName>
</protein>
<comment type="subcellular location">
    <subcellularLocation>
        <location evidence="1">Membrane</location>
        <topology evidence="1">Multi-pass membrane protein</topology>
    </subcellularLocation>
</comment>
<proteinExistence type="predicted"/>
<feature type="transmembrane region" description="Helical" evidence="5">
    <location>
        <begin position="168"/>
        <end position="186"/>
    </location>
</feature>
<keyword evidence="3 5" id="KW-1133">Transmembrane helix</keyword>
<feature type="transmembrane region" description="Helical" evidence="5">
    <location>
        <begin position="267"/>
        <end position="287"/>
    </location>
</feature>
<feature type="transmembrane region" description="Helical" evidence="5">
    <location>
        <begin position="53"/>
        <end position="71"/>
    </location>
</feature>
<organism evidence="7 8">
    <name type="scientific">Mycobacterium pinniadriaticum</name>
    <dbReference type="NCBI Taxonomy" id="2994102"/>
    <lineage>
        <taxon>Bacteria</taxon>
        <taxon>Bacillati</taxon>
        <taxon>Actinomycetota</taxon>
        <taxon>Actinomycetes</taxon>
        <taxon>Mycobacteriales</taxon>
        <taxon>Mycobacteriaceae</taxon>
        <taxon>Mycobacterium</taxon>
    </lineage>
</organism>
<feature type="transmembrane region" description="Helical" evidence="5">
    <location>
        <begin position="137"/>
        <end position="159"/>
    </location>
</feature>
<dbReference type="Gene3D" id="1.20.144.10">
    <property type="entry name" value="Phosphatidic acid phosphatase type 2/haloperoxidase"/>
    <property type="match status" value="1"/>
</dbReference>
<dbReference type="PANTHER" id="PTHR31310">
    <property type="match status" value="1"/>
</dbReference>
<evidence type="ECO:0000313" key="8">
    <source>
        <dbReference type="Proteomes" id="UP001300745"/>
    </source>
</evidence>
<reference evidence="7 8" key="1">
    <citation type="submission" date="2022-11" db="EMBL/GenBank/DDBJ databases">
        <title>Mycobacterium sp. nov.</title>
        <authorList>
            <person name="Papic B."/>
            <person name="Spicic S."/>
            <person name="Duvnjak S."/>
        </authorList>
    </citation>
    <scope>NUCLEOTIDE SEQUENCE [LARGE SCALE GENOMIC DNA]</scope>
    <source>
        <strain evidence="7 8">CVI_P4</strain>
    </source>
</reference>
<keyword evidence="8" id="KW-1185">Reference proteome</keyword>
<gene>
    <name evidence="7" type="ORF">ORI27_05510</name>
</gene>
<evidence type="ECO:0000256" key="4">
    <source>
        <dbReference type="ARBA" id="ARBA00023136"/>
    </source>
</evidence>
<feature type="transmembrane region" description="Helical" evidence="5">
    <location>
        <begin position="294"/>
        <end position="311"/>
    </location>
</feature>
<comment type="caution">
    <text evidence="7">The sequence shown here is derived from an EMBL/GenBank/DDBJ whole genome shotgun (WGS) entry which is preliminary data.</text>
</comment>